<evidence type="ECO:0000256" key="2">
    <source>
        <dbReference type="ARBA" id="ARBA00022729"/>
    </source>
</evidence>
<dbReference type="GO" id="GO:0017000">
    <property type="term" value="P:antibiotic biosynthetic process"/>
    <property type="evidence" value="ECO:0007669"/>
    <property type="project" value="InterPro"/>
</dbReference>
<dbReference type="SUPFAM" id="SSF56235">
    <property type="entry name" value="N-terminal nucleophile aminohydrolases (Ntn hydrolases)"/>
    <property type="match status" value="1"/>
</dbReference>
<feature type="region of interest" description="Disordered" evidence="7">
    <location>
        <begin position="226"/>
        <end position="250"/>
    </location>
</feature>
<dbReference type="Gene3D" id="1.10.439.10">
    <property type="entry name" value="Penicillin Amidohydrolase, domain 1"/>
    <property type="match status" value="1"/>
</dbReference>
<organism evidence="8">
    <name type="scientific">uncultured marine bacterium 443</name>
    <dbReference type="NCBI Taxonomy" id="257393"/>
    <lineage>
        <taxon>Bacteria</taxon>
        <taxon>environmental samples</taxon>
    </lineage>
</organism>
<dbReference type="Pfam" id="PF01804">
    <property type="entry name" value="Penicil_amidase"/>
    <property type="match status" value="1"/>
</dbReference>
<dbReference type="InterPro" id="IPR043146">
    <property type="entry name" value="Penicillin_amidase_N_B-knob"/>
</dbReference>
<keyword evidence="6" id="KW-0479">Metal-binding</keyword>
<name>Q6SGZ9_9BACT</name>
<dbReference type="PIRSF" id="PIRSF001227">
    <property type="entry name" value="Pen_acylase"/>
    <property type="match status" value="1"/>
</dbReference>
<gene>
    <name evidence="8" type="ORF">MBMO_EBAC000-65D02.14</name>
</gene>
<dbReference type="CDD" id="cd01936">
    <property type="entry name" value="Ntn_CA"/>
    <property type="match status" value="1"/>
</dbReference>
<feature type="binding site" evidence="6">
    <location>
        <position position="497"/>
    </location>
    <ligand>
        <name>Ca(2+)</name>
        <dbReference type="ChEBI" id="CHEBI:29108"/>
    </ligand>
</feature>
<evidence type="ECO:0000256" key="5">
    <source>
        <dbReference type="PIRSR" id="PIRSR001227-1"/>
    </source>
</evidence>
<dbReference type="MEROPS" id="S45.002"/>
<dbReference type="PANTHER" id="PTHR34218:SF3">
    <property type="entry name" value="ACYL-HOMOSERINE LACTONE ACYLASE PVDQ"/>
    <property type="match status" value="1"/>
</dbReference>
<feature type="binding site" evidence="6">
    <location>
        <position position="319"/>
    </location>
    <ligand>
        <name>Ca(2+)</name>
        <dbReference type="ChEBI" id="CHEBI:29108"/>
    </ligand>
</feature>
<dbReference type="AlphaFoldDB" id="Q6SGZ9"/>
<dbReference type="Gene3D" id="3.60.20.10">
    <property type="entry name" value="Glutamine Phosphoribosylpyrophosphate, subunit 1, domain 1"/>
    <property type="match status" value="1"/>
</dbReference>
<feature type="region of interest" description="Disordered" evidence="7">
    <location>
        <begin position="491"/>
        <end position="512"/>
    </location>
</feature>
<evidence type="ECO:0000256" key="6">
    <source>
        <dbReference type="PIRSR" id="PIRSR001227-2"/>
    </source>
</evidence>
<dbReference type="Gene3D" id="2.30.120.10">
    <property type="match status" value="1"/>
</dbReference>
<evidence type="ECO:0000256" key="7">
    <source>
        <dbReference type="SAM" id="MobiDB-lite"/>
    </source>
</evidence>
<reference evidence="8" key="1">
    <citation type="submission" date="2003-11" db="EMBL/GenBank/DDBJ databases">
        <authorList>
            <person name="Heidelberg J.F."/>
            <person name="Eisen J.A."/>
            <person name="Nelson W.C."/>
            <person name="DeLong E.F."/>
        </authorList>
    </citation>
    <scope>NUCLEOTIDE SEQUENCE</scope>
</reference>
<feature type="active site" description="Nucleophile" evidence="5">
    <location>
        <position position="243"/>
    </location>
</feature>
<reference evidence="8" key="2">
    <citation type="submission" date="2003-12" db="EMBL/GenBank/DDBJ databases">
        <title>Monterey Bay Coastal Ocean Microbial Observatory environmental clone sequencing.</title>
        <authorList>
            <person name="DeLong E.F."/>
        </authorList>
    </citation>
    <scope>NUCLEOTIDE SEQUENCE</scope>
</reference>
<feature type="binding site" evidence="6">
    <location>
        <position position="318"/>
    </location>
    <ligand>
        <name>Ca(2+)</name>
        <dbReference type="ChEBI" id="CHEBI:29108"/>
    </ligand>
</feature>
<evidence type="ECO:0000256" key="1">
    <source>
        <dbReference type="ARBA" id="ARBA00006586"/>
    </source>
</evidence>
<dbReference type="GO" id="GO:0046872">
    <property type="term" value="F:metal ion binding"/>
    <property type="evidence" value="ECO:0007669"/>
    <property type="project" value="UniProtKB-KW"/>
</dbReference>
<comment type="similarity">
    <text evidence="1">Belongs to the peptidase S45 family.</text>
</comment>
<keyword evidence="2" id="KW-0732">Signal</keyword>
<keyword evidence="4" id="KW-0865">Zymogen</keyword>
<dbReference type="GO" id="GO:0016811">
    <property type="term" value="F:hydrolase activity, acting on carbon-nitrogen (but not peptide) bonds, in linear amides"/>
    <property type="evidence" value="ECO:0007669"/>
    <property type="project" value="InterPro"/>
</dbReference>
<feature type="compositionally biased region" description="Polar residues" evidence="7">
    <location>
        <begin position="491"/>
        <end position="501"/>
    </location>
</feature>
<dbReference type="InterPro" id="IPR014395">
    <property type="entry name" value="Pen/GL7ACA/AHL_acylase"/>
</dbReference>
<dbReference type="EMBL" id="AY458640">
    <property type="protein sequence ID" value="AAR37820.1"/>
    <property type="molecule type" value="Genomic_DNA"/>
</dbReference>
<dbReference type="InterPro" id="IPR002692">
    <property type="entry name" value="S45"/>
</dbReference>
<comment type="cofactor">
    <cofactor evidence="6">
        <name>Ca(2+)</name>
        <dbReference type="ChEBI" id="CHEBI:29108"/>
    </cofactor>
    <text evidence="6">Binds 1 Ca(2+) ion per dimer.</text>
</comment>
<sequence>MFSETPCQKLWQNRDTVSYRALKTRQLLALTRLVAREWNTVTFTFETFKMTHACFRAAHTLWAVALLTLGYSFNALALDASIERDPYGVPHVYGETDADAAFGLAYAQAEDAWPIMEGSLPFFRGNAGLYEGQEGAQSDYLVKWLDLWGTLDRDYERVLTPEIRAYVEAFAAGFNAFARDHTDEIKHPELLPVTGKDIVAGHMLRHPLFYGFEGPVLELFGDTRPNTVSKAPHNPKPKEPIGSNATAVAPSRTDDGSTYLIINSHQPLTGPVAWYEAHLQSGEGLNIMGGLFPGAPTMGVGFTEEHGWGATVNKPDLVDIYVLEMNPDNENQYRLDGQWHDLDVSTVKLKLRLWGFLPWSVSREVLRSAHGPALRTDHGVYAIRYAGIDEMKQVEQWLAMNKAKNFEQWRAAVALNHIQSFNFVYANRHGDIHFIHNAQLPIRAPGWDWQQYLPGDRSDLIWNAYYPTNALPQVTNPRSGFIHSANQTPFNVTSAADNPTKTDAPADGGWQTRMTNRATRGLELFEKFGQISDEEAWELKHDNDYSPNYRGMAFFKRVTGLSATTETQAQAIAVLKAWDRSTDKANRGAALGVCVLAAEWQAESGGNNNPEPADVLDDCIDQTLEIGGQLDPEWGEVNRHGRGGTLWPVAGGPDTLRAIYSRRLDGDDYLTAVAGDGLYYIIRWMPSGERRVLGTHQYGNDMTNADSPHYLDQAEDYANEVLHEPLYTKESRQGRIERRYTVSSTL</sequence>
<dbReference type="InterPro" id="IPR029055">
    <property type="entry name" value="Ntn_hydrolases_N"/>
</dbReference>
<evidence type="ECO:0000256" key="3">
    <source>
        <dbReference type="ARBA" id="ARBA00022801"/>
    </source>
</evidence>
<dbReference type="Gene3D" id="1.10.1400.10">
    <property type="match status" value="1"/>
</dbReference>
<keyword evidence="3" id="KW-0378">Hydrolase</keyword>
<dbReference type="InterPro" id="IPR043147">
    <property type="entry name" value="Penicillin_amidase_A-knob"/>
</dbReference>
<dbReference type="PANTHER" id="PTHR34218">
    <property type="entry name" value="PEPTIDASE S45 PENICILLIN AMIDASE"/>
    <property type="match status" value="1"/>
</dbReference>
<evidence type="ECO:0000256" key="4">
    <source>
        <dbReference type="ARBA" id="ARBA00023145"/>
    </source>
</evidence>
<keyword evidence="6" id="KW-0106">Calcium</keyword>
<evidence type="ECO:0000313" key="8">
    <source>
        <dbReference type="EMBL" id="AAR37820.1"/>
    </source>
</evidence>
<protein>
    <submittedName>
        <fullName evidence="8">Penicillin G acylase, putative</fullName>
    </submittedName>
</protein>
<feature type="binding site" evidence="6">
    <location>
        <position position="316"/>
    </location>
    <ligand>
        <name>Ca(2+)</name>
        <dbReference type="ChEBI" id="CHEBI:29108"/>
    </ligand>
</feature>
<proteinExistence type="inferred from homology"/>
<accession>Q6SGZ9</accession>
<dbReference type="InterPro" id="IPR023343">
    <property type="entry name" value="Penicillin_amidase_dom1"/>
</dbReference>